<dbReference type="Pfam" id="PF06067">
    <property type="entry name" value="DUF932"/>
    <property type="match status" value="1"/>
</dbReference>
<organism evidence="1 2">
    <name type="scientific">Alkanindiges illinoisensis</name>
    <dbReference type="NCBI Taxonomy" id="197183"/>
    <lineage>
        <taxon>Bacteria</taxon>
        <taxon>Pseudomonadati</taxon>
        <taxon>Pseudomonadota</taxon>
        <taxon>Gammaproteobacteria</taxon>
        <taxon>Moraxellales</taxon>
        <taxon>Moraxellaceae</taxon>
        <taxon>Alkanindiges</taxon>
    </lineage>
</organism>
<keyword evidence="2" id="KW-1185">Reference proteome</keyword>
<name>A0A4Y7XAD4_9GAMM</name>
<dbReference type="EMBL" id="SNTY01000048">
    <property type="protein sequence ID" value="TEU24916.1"/>
    <property type="molecule type" value="Genomic_DNA"/>
</dbReference>
<dbReference type="InterPro" id="IPR026325">
    <property type="entry name" value="DUF932"/>
</dbReference>
<dbReference type="AlphaFoldDB" id="A0A4Y7XAD4"/>
<proteinExistence type="predicted"/>
<sequence length="46" mass="5167">MTKRKSLFERHGQGSILDSAKEAAYGLLNSVTEFVDHERWAKKGSS</sequence>
<reference evidence="1 2" key="1">
    <citation type="submission" date="2019-03" db="EMBL/GenBank/DDBJ databases">
        <title>Alkanindiges illinoisensis: a potential pathogenic isolated from ascites of a gastric cancer patient with abdominal metastasis.</title>
        <authorList>
            <person name="Hu X."/>
            <person name="Yang B."/>
            <person name="Yan X."/>
            <person name="Lin L."/>
            <person name="Zhao H."/>
            <person name="Zhou F."/>
            <person name="Su B."/>
            <person name="Chen J."/>
            <person name="Rui Y."/>
            <person name="Wang Q."/>
            <person name="Zheng L."/>
        </authorList>
    </citation>
    <scope>NUCLEOTIDE SEQUENCE [LARGE SCALE GENOMIC DNA]</scope>
    <source>
        <strain evidence="1 2">NFYY 23406</strain>
    </source>
</reference>
<dbReference type="RefSeq" id="WP_134245000.1">
    <property type="nucleotide sequence ID" value="NZ_SNTY01000048.1"/>
</dbReference>
<gene>
    <name evidence="1" type="ORF">E2B99_11025</name>
</gene>
<comment type="caution">
    <text evidence="1">The sequence shown here is derived from an EMBL/GenBank/DDBJ whole genome shotgun (WGS) entry which is preliminary data.</text>
</comment>
<accession>A0A4Y7XAD4</accession>
<dbReference type="Proteomes" id="UP000297834">
    <property type="component" value="Unassembled WGS sequence"/>
</dbReference>
<dbReference type="OrthoDB" id="576140at2"/>
<dbReference type="STRING" id="1120977.GCA_000619845_01426"/>
<protein>
    <submittedName>
        <fullName evidence="1">DUF932 domain-containing protein</fullName>
    </submittedName>
</protein>
<evidence type="ECO:0000313" key="2">
    <source>
        <dbReference type="Proteomes" id="UP000297834"/>
    </source>
</evidence>
<evidence type="ECO:0000313" key="1">
    <source>
        <dbReference type="EMBL" id="TEU24916.1"/>
    </source>
</evidence>